<dbReference type="AlphaFoldDB" id="A0A6P4AK42"/>
<reference evidence="8" key="1">
    <citation type="submission" date="2025-08" db="UniProtKB">
        <authorList>
            <consortium name="RefSeq"/>
        </authorList>
    </citation>
    <scope>IDENTIFICATION</scope>
    <source>
        <tissue evidence="8">Seedling</tissue>
    </source>
</reference>
<dbReference type="InterPro" id="IPR043561">
    <property type="entry name" value="LHW-like"/>
</dbReference>
<dbReference type="KEGG" id="zju:107430057"/>
<evidence type="ECO:0000313" key="7">
    <source>
        <dbReference type="Proteomes" id="UP001652623"/>
    </source>
</evidence>
<comment type="subcellular location">
    <subcellularLocation>
        <location evidence="1">Nucleus</location>
    </subcellularLocation>
</comment>
<feature type="region of interest" description="Disordered" evidence="5">
    <location>
        <begin position="649"/>
        <end position="681"/>
    </location>
</feature>
<dbReference type="InterPro" id="IPR036638">
    <property type="entry name" value="HLH_DNA-bd_sf"/>
</dbReference>
<evidence type="ECO:0000256" key="2">
    <source>
        <dbReference type="ARBA" id="ARBA00023015"/>
    </source>
</evidence>
<feature type="compositionally biased region" description="Basic and acidic residues" evidence="5">
    <location>
        <begin position="667"/>
        <end position="681"/>
    </location>
</feature>
<evidence type="ECO:0000259" key="6">
    <source>
        <dbReference type="PROSITE" id="PS50888"/>
    </source>
</evidence>
<dbReference type="GeneID" id="107430057"/>
<sequence length="891" mass="97518">MGETEKSSVLKKMLKSLCVSNGWSYGVLWRFDQRNSMLLTMEDAYYEEQVKAVIDSMLLQVHILGEGIVGQTAFNGKHQWMCSDDSDGEWNSFRSIASQDVFQGDPEFHCQFSSGIKTIAVIPVEPYGVVEFGSTEKILERSEILDQTKRLFQDMQNPDVLIPSENVHSSEKSESYDLNGLFASLISGNLNSEDVTPVSIDNSKEPSENNFTAMKFSQFSPCISDIHNGSMPFSHTDASNVDGHLQNAGMGSHILLSDKPSTRFDQVFQRSTTPVKNDFADKAPCISALSCEHSVLTSINPQFASESRGQGSADAVLSRGNSLESCRNKGHNIQSNPTFASLYGAGELTDLEKHFNGNSGNLMDNQQPMSSIYAAGGEIPEKESSLHRFPKELAEEFKPTDLTTDLFNFYLTDDLSQLFTSLPDQSINAMAKALSDDFSQLIETTSASCSLVGGDVFADVPIEHPANFVHGSIANTFNAGGQEKSGIVQCVERDLFDSLRPGIGCGQVGKCWEDTMMPISSGGNSSSSTLSKCISELDARSMSSSKKGLFSELELEKLLAAASTSCSATNSNLEDQSSSTKRRRIESSTLNCNEAQLARFTGSSGSISSMNYNLDKLNNLVAKKEVIPKSQVGLWIDDSYSITAGSAVLSKTQKPEEQTKTTRKRARPGESTRPRPKDRQQIQDRIKELRGIIPNGGKCSIDSLLDRTIKYMLFLQSVTKNADKLKQADEPKLISQENGVVLKDQGTACGSGGGGGVTWAFEVGGQTMVCPIIVEDLNPPGQMLIEMLCEEQGFFLEIADIIRGFGLNILKGRMEVRENKIWARFIVEANRHVTRIDIFWSLVRLLQQTTTSGIDSTNNQPSNAIDGGLHLMDSYQKPALPPPISLTGTLR</sequence>
<feature type="domain" description="BHLH" evidence="6">
    <location>
        <begin position="666"/>
        <end position="715"/>
    </location>
</feature>
<dbReference type="PROSITE" id="PS50888">
    <property type="entry name" value="BHLH"/>
    <property type="match status" value="1"/>
</dbReference>
<keyword evidence="2" id="KW-0805">Transcription regulation</keyword>
<dbReference type="PANTHER" id="PTHR46196">
    <property type="entry name" value="TRANSCRIPTION FACTOR BHLH155-LIKE ISOFORM X1-RELATED"/>
    <property type="match status" value="1"/>
</dbReference>
<name>A0A6P4AK42_ZIZJJ</name>
<dbReference type="InterPro" id="IPR025610">
    <property type="entry name" value="MYC/MYB_N"/>
</dbReference>
<accession>A0A6P4AK42</accession>
<organism evidence="7 8">
    <name type="scientific">Ziziphus jujuba</name>
    <name type="common">Chinese jujube</name>
    <name type="synonym">Ziziphus sativa</name>
    <dbReference type="NCBI Taxonomy" id="326968"/>
    <lineage>
        <taxon>Eukaryota</taxon>
        <taxon>Viridiplantae</taxon>
        <taxon>Streptophyta</taxon>
        <taxon>Embryophyta</taxon>
        <taxon>Tracheophyta</taxon>
        <taxon>Spermatophyta</taxon>
        <taxon>Magnoliopsida</taxon>
        <taxon>eudicotyledons</taxon>
        <taxon>Gunneridae</taxon>
        <taxon>Pentapetalae</taxon>
        <taxon>rosids</taxon>
        <taxon>fabids</taxon>
        <taxon>Rosales</taxon>
        <taxon>Rhamnaceae</taxon>
        <taxon>Paliureae</taxon>
        <taxon>Ziziphus</taxon>
    </lineage>
</organism>
<dbReference type="Pfam" id="PF23176">
    <property type="entry name" value="bHLH_LHW"/>
    <property type="match status" value="1"/>
</dbReference>
<dbReference type="RefSeq" id="XP_015896324.3">
    <property type="nucleotide sequence ID" value="XM_016040838.4"/>
</dbReference>
<protein>
    <submittedName>
        <fullName evidence="8">Transcription factor bHLH157</fullName>
    </submittedName>
</protein>
<evidence type="ECO:0000256" key="1">
    <source>
        <dbReference type="ARBA" id="ARBA00004123"/>
    </source>
</evidence>
<evidence type="ECO:0000256" key="3">
    <source>
        <dbReference type="ARBA" id="ARBA00023163"/>
    </source>
</evidence>
<dbReference type="GO" id="GO:0046983">
    <property type="term" value="F:protein dimerization activity"/>
    <property type="evidence" value="ECO:0007669"/>
    <property type="project" value="InterPro"/>
</dbReference>
<dbReference type="SUPFAM" id="SSF47459">
    <property type="entry name" value="HLH, helix-loop-helix DNA-binding domain"/>
    <property type="match status" value="1"/>
</dbReference>
<evidence type="ECO:0000313" key="8">
    <source>
        <dbReference type="RefSeq" id="XP_015896324.3"/>
    </source>
</evidence>
<dbReference type="GO" id="GO:0005634">
    <property type="term" value="C:nucleus"/>
    <property type="evidence" value="ECO:0007669"/>
    <property type="project" value="UniProtKB-SubCell"/>
</dbReference>
<gene>
    <name evidence="8" type="primary">LOC107430057</name>
</gene>
<evidence type="ECO:0000256" key="4">
    <source>
        <dbReference type="ARBA" id="ARBA00023242"/>
    </source>
</evidence>
<dbReference type="GO" id="GO:0003700">
    <property type="term" value="F:DNA-binding transcription factor activity"/>
    <property type="evidence" value="ECO:0007669"/>
    <property type="project" value="InterPro"/>
</dbReference>
<feature type="region of interest" description="Disordered" evidence="5">
    <location>
        <begin position="569"/>
        <end position="588"/>
    </location>
</feature>
<dbReference type="PANTHER" id="PTHR46196:SF2">
    <property type="entry name" value="TRANSCRIPTION FACTOR BHLH157"/>
    <property type="match status" value="1"/>
</dbReference>
<keyword evidence="3" id="KW-0804">Transcription</keyword>
<dbReference type="Proteomes" id="UP001652623">
    <property type="component" value="Chromosome 6"/>
</dbReference>
<dbReference type="Pfam" id="PF14215">
    <property type="entry name" value="bHLH-MYC_N"/>
    <property type="match status" value="2"/>
</dbReference>
<evidence type="ECO:0000256" key="5">
    <source>
        <dbReference type="SAM" id="MobiDB-lite"/>
    </source>
</evidence>
<dbReference type="InterPro" id="IPR011598">
    <property type="entry name" value="bHLH_dom"/>
</dbReference>
<proteinExistence type="predicted"/>
<keyword evidence="4" id="KW-0539">Nucleus</keyword>
<keyword evidence="7" id="KW-1185">Reference proteome</keyword>